<accession>A0A0F9C7F0</accession>
<name>A0A0F9C7F0_9ZZZZ</name>
<sequence>MTDRSLENASSLRYSPASPLDEDMTPRKKNRAHERLMAFMNRNGFFVSATALVDKKGKQLNFDELLERLDLIHFELEKLNATLDGVLK</sequence>
<comment type="caution">
    <text evidence="2">The sequence shown here is derived from an EMBL/GenBank/DDBJ whole genome shotgun (WGS) entry which is preliminary data.</text>
</comment>
<evidence type="ECO:0000313" key="2">
    <source>
        <dbReference type="EMBL" id="KKL45298.1"/>
    </source>
</evidence>
<gene>
    <name evidence="2" type="ORF">LCGC14_2357080</name>
</gene>
<protein>
    <submittedName>
        <fullName evidence="2">Uncharacterized protein</fullName>
    </submittedName>
</protein>
<evidence type="ECO:0000256" key="1">
    <source>
        <dbReference type="SAM" id="MobiDB-lite"/>
    </source>
</evidence>
<organism evidence="2">
    <name type="scientific">marine sediment metagenome</name>
    <dbReference type="NCBI Taxonomy" id="412755"/>
    <lineage>
        <taxon>unclassified sequences</taxon>
        <taxon>metagenomes</taxon>
        <taxon>ecological metagenomes</taxon>
    </lineage>
</organism>
<reference evidence="2" key="1">
    <citation type="journal article" date="2015" name="Nature">
        <title>Complex archaea that bridge the gap between prokaryotes and eukaryotes.</title>
        <authorList>
            <person name="Spang A."/>
            <person name="Saw J.H."/>
            <person name="Jorgensen S.L."/>
            <person name="Zaremba-Niedzwiedzka K."/>
            <person name="Martijn J."/>
            <person name="Lind A.E."/>
            <person name="van Eijk R."/>
            <person name="Schleper C."/>
            <person name="Guy L."/>
            <person name="Ettema T.J."/>
        </authorList>
    </citation>
    <scope>NUCLEOTIDE SEQUENCE</scope>
</reference>
<dbReference type="AlphaFoldDB" id="A0A0F9C7F0"/>
<dbReference type="EMBL" id="LAZR01034439">
    <property type="protein sequence ID" value="KKL45298.1"/>
    <property type="molecule type" value="Genomic_DNA"/>
</dbReference>
<feature type="region of interest" description="Disordered" evidence="1">
    <location>
        <begin position="1"/>
        <end position="31"/>
    </location>
</feature>
<proteinExistence type="predicted"/>